<dbReference type="Pfam" id="PF00378">
    <property type="entry name" value="ECH_1"/>
    <property type="match status" value="1"/>
</dbReference>
<dbReference type="EMBL" id="JARHUD010000006">
    <property type="protein sequence ID" value="MDF2096441.1"/>
    <property type="molecule type" value="Genomic_DNA"/>
</dbReference>
<dbReference type="SUPFAM" id="SSF52096">
    <property type="entry name" value="ClpP/crotonase"/>
    <property type="match status" value="1"/>
</dbReference>
<name>A0ABT5YN93_9PROT</name>
<organism evidence="1 2">
    <name type="scientific">Aquibaculum arenosum</name>
    <dbReference type="NCBI Taxonomy" id="3032591"/>
    <lineage>
        <taxon>Bacteria</taxon>
        <taxon>Pseudomonadati</taxon>
        <taxon>Pseudomonadota</taxon>
        <taxon>Alphaproteobacteria</taxon>
        <taxon>Rhodospirillales</taxon>
        <taxon>Rhodovibrionaceae</taxon>
        <taxon>Aquibaculum</taxon>
    </lineage>
</organism>
<evidence type="ECO:0000313" key="2">
    <source>
        <dbReference type="Proteomes" id="UP001215503"/>
    </source>
</evidence>
<dbReference type="PANTHER" id="PTHR11941:SF54">
    <property type="entry name" value="ENOYL-COA HYDRATASE, MITOCHONDRIAL"/>
    <property type="match status" value="1"/>
</dbReference>
<sequence>MSEIQLAREPGGVVVVTLNRPERRNCLTLALWRRLAELYRSFADDPEVRCVILTGAGGQFCAGADISEFSTVRATPEQAEAYAEAVDEANDAMLKLPQPTIAAIAGYCVGGGCGLAVANDFRIAESNAIFSVPAARLGIVYGVKETRNLLNVVGLTNAKRILFAAERLPAGQAQEMGLVDELVEIDALASARELAGRLARNAPLSIAGAKAILGQLSDGTKDLDQAVIEAVERRAMESEDYRKAVQAFVEKRQPHFQGR</sequence>
<dbReference type="Gene3D" id="3.90.226.10">
    <property type="entry name" value="2-enoyl-CoA Hydratase, Chain A, domain 1"/>
    <property type="match status" value="1"/>
</dbReference>
<keyword evidence="2" id="KW-1185">Reference proteome</keyword>
<proteinExistence type="predicted"/>
<protein>
    <submittedName>
        <fullName evidence="1">Enoyl-CoA hydratase-related protein</fullName>
    </submittedName>
</protein>
<accession>A0ABT5YN93</accession>
<comment type="caution">
    <text evidence="1">The sequence shown here is derived from an EMBL/GenBank/DDBJ whole genome shotgun (WGS) entry which is preliminary data.</text>
</comment>
<dbReference type="Proteomes" id="UP001215503">
    <property type="component" value="Unassembled WGS sequence"/>
</dbReference>
<dbReference type="InterPro" id="IPR029045">
    <property type="entry name" value="ClpP/crotonase-like_dom_sf"/>
</dbReference>
<dbReference type="PANTHER" id="PTHR11941">
    <property type="entry name" value="ENOYL-COA HYDRATASE-RELATED"/>
    <property type="match status" value="1"/>
</dbReference>
<dbReference type="InterPro" id="IPR001753">
    <property type="entry name" value="Enoyl-CoA_hydra/iso"/>
</dbReference>
<dbReference type="CDD" id="cd06558">
    <property type="entry name" value="crotonase-like"/>
    <property type="match status" value="1"/>
</dbReference>
<dbReference type="RefSeq" id="WP_275822878.1">
    <property type="nucleotide sequence ID" value="NZ_JARHUD010000006.1"/>
</dbReference>
<gene>
    <name evidence="1" type="ORF">P2G67_10680</name>
</gene>
<evidence type="ECO:0000313" key="1">
    <source>
        <dbReference type="EMBL" id="MDF2096441.1"/>
    </source>
</evidence>
<reference evidence="1 2" key="1">
    <citation type="submission" date="2023-03" db="EMBL/GenBank/DDBJ databases">
        <title>Fodinicurvata sp. CAU 1616 isolated from sea sendiment.</title>
        <authorList>
            <person name="Kim W."/>
        </authorList>
    </citation>
    <scope>NUCLEOTIDE SEQUENCE [LARGE SCALE GENOMIC DNA]</scope>
    <source>
        <strain evidence="1 2">CAU 1616</strain>
    </source>
</reference>